<keyword evidence="1" id="KW-1133">Transmembrane helix</keyword>
<name>A0A0S1SAY4_9BACT</name>
<proteinExistence type="predicted"/>
<dbReference type="Proteomes" id="UP000069135">
    <property type="component" value="Chromosome"/>
</dbReference>
<dbReference type="EMBL" id="CP013065">
    <property type="protein sequence ID" value="ALM12997.1"/>
    <property type="molecule type" value="Genomic_DNA"/>
</dbReference>
<evidence type="ECO:0000313" key="2">
    <source>
        <dbReference type="EMBL" id="ALM12997.1"/>
    </source>
</evidence>
<evidence type="ECO:0000313" key="3">
    <source>
        <dbReference type="Proteomes" id="UP000069135"/>
    </source>
</evidence>
<sequence>MPTIIEHDVQHDNGTASSLTALVAIVAILVVLGIALYVMRVFPFNNRPLADATEAPSVNLNINGPLPSSNPSGQ</sequence>
<accession>A0A0S1SS88</accession>
<accession>A0A0S1SAY4</accession>
<gene>
    <name evidence="2" type="ORF">PeribacterD1_0298</name>
</gene>
<dbReference type="AlphaFoldDB" id="A0A0S1SAY4"/>
<keyword evidence="1" id="KW-0812">Transmembrane</keyword>
<reference evidence="2 3" key="2">
    <citation type="journal article" date="2016" name="PeerJ">
        <title>Analysis of five complete genome sequences for members of the class Peribacteria in the recently recognized Peregrinibacteria bacterial phylum.</title>
        <authorList>
            <person name="Anantharaman K."/>
            <person name="Brown C.T."/>
            <person name="Burstein D."/>
            <person name="Castelle C.J."/>
            <person name="Probst A.J."/>
            <person name="Thomas B.C."/>
            <person name="Williams K.H."/>
            <person name="Banfield J.F."/>
        </authorList>
    </citation>
    <scope>NUCLEOTIDE SEQUENCE [LARGE SCALE GENOMIC DNA]</scope>
    <source>
        <strain evidence="2">RIFOXYD1_FULL_PER-ii_59_16</strain>
    </source>
</reference>
<feature type="transmembrane region" description="Helical" evidence="1">
    <location>
        <begin position="19"/>
        <end position="39"/>
    </location>
</feature>
<reference evidence="3" key="1">
    <citation type="submission" date="2015-10" db="EMBL/GenBank/DDBJ databases">
        <title>Analysis of five complete genome sequences for members of the class Peribacteria in the recently recognized Peregrinibacteria bacterial phylum.</title>
        <authorList>
            <person name="Anantharaman K."/>
            <person name="Brown C.T."/>
            <person name="Burstein D."/>
            <person name="Castelle C.J."/>
            <person name="Probst A.J."/>
            <person name="Thomas B.C."/>
            <person name="Williams K.H."/>
            <person name="Banfield J.F."/>
        </authorList>
    </citation>
    <scope>NUCLEOTIDE SEQUENCE [LARGE SCALE GENOMIC DNA]</scope>
</reference>
<keyword evidence="1" id="KW-0472">Membrane</keyword>
<organism evidence="2 3">
    <name type="scientific">Candidatus Peribacter riflensis</name>
    <dbReference type="NCBI Taxonomy" id="1735162"/>
    <lineage>
        <taxon>Bacteria</taxon>
        <taxon>Candidatus Peregrinibacteriota</taxon>
        <taxon>Candidatus Peribacteria</taxon>
        <taxon>Candidatus Peribacterales</taxon>
        <taxon>Candidatus Peribacteraceae</taxon>
        <taxon>Candidatus Peribacter</taxon>
    </lineage>
</organism>
<accession>A0A0S1SJT9</accession>
<dbReference type="STRING" id="1735162.PeribacterB2_0298"/>
<dbReference type="KEGG" id="prf:PeribacterA2_0298"/>
<evidence type="ECO:0000256" key="1">
    <source>
        <dbReference type="SAM" id="Phobius"/>
    </source>
</evidence>
<accession>A0A0S1SU68</accession>
<protein>
    <submittedName>
        <fullName evidence="2">Uncharacterized protein</fullName>
    </submittedName>
</protein>
<accession>A0A0S1SN49</accession>